<dbReference type="InterPro" id="IPR016187">
    <property type="entry name" value="CTDL_fold"/>
</dbReference>
<evidence type="ECO:0000313" key="2">
    <source>
        <dbReference type="EMBL" id="CAC5424859.1"/>
    </source>
</evidence>
<dbReference type="PROSITE" id="PS50041">
    <property type="entry name" value="C_TYPE_LECTIN_2"/>
    <property type="match status" value="1"/>
</dbReference>
<dbReference type="CDD" id="cd00037">
    <property type="entry name" value="CLECT"/>
    <property type="match status" value="1"/>
</dbReference>
<dbReference type="EMBL" id="CACVKT020010086">
    <property type="protein sequence ID" value="CAC5424859.1"/>
    <property type="molecule type" value="Genomic_DNA"/>
</dbReference>
<dbReference type="Pfam" id="PF00059">
    <property type="entry name" value="Lectin_C"/>
    <property type="match status" value="1"/>
</dbReference>
<sequence length="216" mass="23462">MAMMGMMSPSSTTSVNNCQCEVTLPPTTQSSSPTASSTTNTPCVPTSCPPGYMLLPDENASPNCYLYSGGENTKSWDEARRTCAMTPGAFLWNPNSKTEANAVRSRFNIVPGFLWSGGKKDSNGKFVFEIDNMGLVYDQENIPFGISFDALGVANPDDECLVIASFPLDKNSLAWVFGPQPCTLPAAYVCEFSRVKDLSIDEKNAVNEARHEKMIV</sequence>
<accession>A0A6J8EW27</accession>
<dbReference type="SUPFAM" id="SSF56436">
    <property type="entry name" value="C-type lectin-like"/>
    <property type="match status" value="1"/>
</dbReference>
<dbReference type="InterPro" id="IPR016186">
    <property type="entry name" value="C-type_lectin-like/link_sf"/>
</dbReference>
<proteinExistence type="predicted"/>
<evidence type="ECO:0000313" key="3">
    <source>
        <dbReference type="Proteomes" id="UP000507470"/>
    </source>
</evidence>
<dbReference type="AlphaFoldDB" id="A0A6J8EW27"/>
<dbReference type="Gene3D" id="3.10.100.10">
    <property type="entry name" value="Mannose-Binding Protein A, subunit A"/>
    <property type="match status" value="1"/>
</dbReference>
<dbReference type="OrthoDB" id="10422633at2759"/>
<feature type="domain" description="C-type lectin" evidence="1">
    <location>
        <begin position="60"/>
        <end position="191"/>
    </location>
</feature>
<dbReference type="Proteomes" id="UP000507470">
    <property type="component" value="Unassembled WGS sequence"/>
</dbReference>
<keyword evidence="3" id="KW-1185">Reference proteome</keyword>
<evidence type="ECO:0000259" key="1">
    <source>
        <dbReference type="PROSITE" id="PS50041"/>
    </source>
</evidence>
<gene>
    <name evidence="2" type="ORF">MCOR_56730</name>
</gene>
<protein>
    <recommendedName>
        <fullName evidence="1">C-type lectin domain-containing protein</fullName>
    </recommendedName>
</protein>
<dbReference type="SMART" id="SM00034">
    <property type="entry name" value="CLECT"/>
    <property type="match status" value="1"/>
</dbReference>
<dbReference type="InterPro" id="IPR001304">
    <property type="entry name" value="C-type_lectin-like"/>
</dbReference>
<reference evidence="2 3" key="1">
    <citation type="submission" date="2020-06" db="EMBL/GenBank/DDBJ databases">
        <authorList>
            <person name="Li R."/>
            <person name="Bekaert M."/>
        </authorList>
    </citation>
    <scope>NUCLEOTIDE SEQUENCE [LARGE SCALE GENOMIC DNA]</scope>
    <source>
        <strain evidence="3">wild</strain>
    </source>
</reference>
<organism evidence="2 3">
    <name type="scientific">Mytilus coruscus</name>
    <name type="common">Sea mussel</name>
    <dbReference type="NCBI Taxonomy" id="42192"/>
    <lineage>
        <taxon>Eukaryota</taxon>
        <taxon>Metazoa</taxon>
        <taxon>Spiralia</taxon>
        <taxon>Lophotrochozoa</taxon>
        <taxon>Mollusca</taxon>
        <taxon>Bivalvia</taxon>
        <taxon>Autobranchia</taxon>
        <taxon>Pteriomorphia</taxon>
        <taxon>Mytilida</taxon>
        <taxon>Mytiloidea</taxon>
        <taxon>Mytilidae</taxon>
        <taxon>Mytilinae</taxon>
        <taxon>Mytilus</taxon>
    </lineage>
</organism>
<name>A0A6J8EW27_MYTCO</name>